<evidence type="ECO:0000313" key="2">
    <source>
        <dbReference type="EnsemblMetazoa" id="XP_008187664.1"/>
    </source>
</evidence>
<dbReference type="InterPro" id="IPR052035">
    <property type="entry name" value="ZnF_BED_domain_contain"/>
</dbReference>
<reference evidence="3" key="1">
    <citation type="submission" date="2010-06" db="EMBL/GenBank/DDBJ databases">
        <authorList>
            <person name="Jiang H."/>
            <person name="Abraham K."/>
            <person name="Ali S."/>
            <person name="Alsbrooks S.L."/>
            <person name="Anim B.N."/>
            <person name="Anosike U.S."/>
            <person name="Attaway T."/>
            <person name="Bandaranaike D.P."/>
            <person name="Battles P.K."/>
            <person name="Bell S.N."/>
            <person name="Bell A.V."/>
            <person name="Beltran B."/>
            <person name="Bickham C."/>
            <person name="Bustamante Y."/>
            <person name="Caleb T."/>
            <person name="Canada A."/>
            <person name="Cardenas V."/>
            <person name="Carter K."/>
            <person name="Chacko J."/>
            <person name="Chandrabose M.N."/>
            <person name="Chavez D."/>
            <person name="Chavez A."/>
            <person name="Chen L."/>
            <person name="Chu H.-S."/>
            <person name="Claassen K.J."/>
            <person name="Cockrell R."/>
            <person name="Collins M."/>
            <person name="Cooper J.A."/>
            <person name="Cree A."/>
            <person name="Curry S.M."/>
            <person name="Da Y."/>
            <person name="Dao M.D."/>
            <person name="Das B."/>
            <person name="Davila M.-L."/>
            <person name="Davy-Carroll L."/>
            <person name="Denson S."/>
            <person name="Dinh H."/>
            <person name="Ebong V.E."/>
            <person name="Edwards J.R."/>
            <person name="Egan A."/>
            <person name="El-Daye J."/>
            <person name="Escobedo L."/>
            <person name="Fernandez S."/>
            <person name="Fernando P.R."/>
            <person name="Flagg N."/>
            <person name="Forbes L.D."/>
            <person name="Fowler R.G."/>
            <person name="Fu Q."/>
            <person name="Gabisi R.A."/>
            <person name="Ganer J."/>
            <person name="Garbino Pronczuk A."/>
            <person name="Garcia R.M."/>
            <person name="Garner T."/>
            <person name="Garrett T.E."/>
            <person name="Gonzalez D.A."/>
            <person name="Hamid H."/>
            <person name="Hawkins E.S."/>
            <person name="Hirani K."/>
            <person name="Hogues M.E."/>
            <person name="Hollins B."/>
            <person name="Hsiao C.-H."/>
            <person name="Jabil R."/>
            <person name="James M.L."/>
            <person name="Jhangiani S.N."/>
            <person name="Johnson B."/>
            <person name="Johnson Q."/>
            <person name="Joshi V."/>
            <person name="Kalu J.B."/>
            <person name="Kam C."/>
            <person name="Kashfia A."/>
            <person name="Keebler J."/>
            <person name="Kisamo H."/>
            <person name="Kovar C.L."/>
            <person name="Lago L.A."/>
            <person name="Lai C.-Y."/>
            <person name="Laidlaw J."/>
            <person name="Lara F."/>
            <person name="Le T.-K."/>
            <person name="Lee S.L."/>
            <person name="Legall F.H."/>
            <person name="Lemon S.J."/>
            <person name="Lewis L.R."/>
            <person name="Li B."/>
            <person name="Liu Y."/>
            <person name="Liu Y.-S."/>
            <person name="Lopez J."/>
            <person name="Lozado R.J."/>
            <person name="Lu J."/>
            <person name="Madu R.C."/>
            <person name="Maheshwari M."/>
            <person name="Maheshwari R."/>
            <person name="Malloy K."/>
            <person name="Martinez E."/>
            <person name="Mathew T."/>
            <person name="Mercado I.C."/>
            <person name="Mercado C."/>
            <person name="Meyer B."/>
            <person name="Montgomery K."/>
            <person name="Morgan M.B."/>
            <person name="Munidasa M."/>
            <person name="Nazareth L.V."/>
            <person name="Nelson J."/>
            <person name="Ng B.M."/>
            <person name="Nguyen N.B."/>
            <person name="Nguyen P.Q."/>
            <person name="Nguyen T."/>
            <person name="Obregon M."/>
            <person name="Okwuonu G.O."/>
            <person name="Onwere C.G."/>
            <person name="Orozco G."/>
            <person name="Parra A."/>
            <person name="Patel S."/>
            <person name="Patil S."/>
            <person name="Perez A."/>
            <person name="Perez Y."/>
            <person name="Pham C."/>
            <person name="Primus E.L."/>
            <person name="Pu L.-L."/>
            <person name="Puazo M."/>
            <person name="Qin X."/>
            <person name="Quiroz J.B."/>
            <person name="Reese J."/>
            <person name="Richards S."/>
            <person name="Rives C.M."/>
            <person name="Robberts R."/>
            <person name="Ruiz S.J."/>
            <person name="Ruiz M.J."/>
            <person name="Santibanez J."/>
            <person name="Schneider B.W."/>
            <person name="Sisson I."/>
            <person name="Smith M."/>
            <person name="Sodergren E."/>
            <person name="Song X.-Z."/>
            <person name="Song B.B."/>
            <person name="Summersgill H."/>
            <person name="Thelus R."/>
            <person name="Thornton R.D."/>
            <person name="Trejos Z.Y."/>
            <person name="Usmani K."/>
            <person name="Vattathil S."/>
            <person name="Villasana D."/>
            <person name="Walker D.L."/>
            <person name="Wang S."/>
            <person name="Wang K."/>
            <person name="White C.S."/>
            <person name="Williams A.C."/>
            <person name="Williamson J."/>
            <person name="Wilson K."/>
            <person name="Woghiren I.O."/>
            <person name="Woodworth J.R."/>
            <person name="Worley K.C."/>
            <person name="Wright R.A."/>
            <person name="Wu W."/>
            <person name="Young L."/>
            <person name="Zhang L."/>
            <person name="Zhang J."/>
            <person name="Zhu Y."/>
            <person name="Muzny D.M."/>
            <person name="Weinstock G."/>
            <person name="Gibbs R.A."/>
        </authorList>
    </citation>
    <scope>NUCLEOTIDE SEQUENCE [LARGE SCALE GENOMIC DNA]</scope>
    <source>
        <strain evidence="3">LSR1</strain>
    </source>
</reference>
<dbReference type="InterPro" id="IPR012337">
    <property type="entry name" value="RNaseH-like_sf"/>
</dbReference>
<dbReference type="PANTHER" id="PTHR46481">
    <property type="entry name" value="ZINC FINGER BED DOMAIN-CONTAINING PROTEIN 4"/>
    <property type="match status" value="1"/>
</dbReference>
<reference evidence="2" key="2">
    <citation type="submission" date="2022-06" db="UniProtKB">
        <authorList>
            <consortium name="EnsemblMetazoa"/>
        </authorList>
    </citation>
    <scope>IDENTIFICATION</scope>
</reference>
<dbReference type="InterPro" id="IPR008906">
    <property type="entry name" value="HATC_C_dom"/>
</dbReference>
<sequence length="286" mass="32157">MSSEQVVTASSIWPIYLKLKESILKNNSNPRYTCDLTQGEDHGNYGNTEDLFQTPSQCTLSTGEITSYLNTNEVDANNSDEDNYAGVSSDTSSDTMLNHLEGHIKTAIKTPLFKRYDSNQARQILQKISFLDPRYRSHYIESPQKDLIISLIKQEMDDIGHQAEVDEHYKNTNTSGLAAFLGNLSSIHVETNTVQDLNQKELEKYLSLPSVGLNCNPLQWWKTFQSEFPTVAKLATNYLCIQGTSVPSERIFSCTGNVITDHRSSLSPDHAEELIFLSMNAKFVSK</sequence>
<proteinExistence type="predicted"/>
<accession>A0A8R2B9Q1</accession>
<feature type="domain" description="HAT C-terminal dimerisation" evidence="1">
    <location>
        <begin position="201"/>
        <end position="278"/>
    </location>
</feature>
<dbReference type="KEGG" id="api:103310621"/>
<dbReference type="EnsemblMetazoa" id="XM_008189442.3">
    <property type="protein sequence ID" value="XP_008187664.1"/>
    <property type="gene ID" value="LOC103310621"/>
</dbReference>
<dbReference type="GO" id="GO:0046983">
    <property type="term" value="F:protein dimerization activity"/>
    <property type="evidence" value="ECO:0007669"/>
    <property type="project" value="InterPro"/>
</dbReference>
<dbReference type="RefSeq" id="XP_008187664.1">
    <property type="nucleotide sequence ID" value="XM_008189442.2"/>
</dbReference>
<organism evidence="2 3">
    <name type="scientific">Acyrthosiphon pisum</name>
    <name type="common">Pea aphid</name>
    <dbReference type="NCBI Taxonomy" id="7029"/>
    <lineage>
        <taxon>Eukaryota</taxon>
        <taxon>Metazoa</taxon>
        <taxon>Ecdysozoa</taxon>
        <taxon>Arthropoda</taxon>
        <taxon>Hexapoda</taxon>
        <taxon>Insecta</taxon>
        <taxon>Pterygota</taxon>
        <taxon>Neoptera</taxon>
        <taxon>Paraneoptera</taxon>
        <taxon>Hemiptera</taxon>
        <taxon>Sternorrhyncha</taxon>
        <taxon>Aphidomorpha</taxon>
        <taxon>Aphidoidea</taxon>
        <taxon>Aphididae</taxon>
        <taxon>Macrosiphini</taxon>
        <taxon>Acyrthosiphon</taxon>
    </lineage>
</organism>
<dbReference type="PANTHER" id="PTHR46481:SF9">
    <property type="entry name" value="ZINC FINGER BED DOMAIN-CONTAINING PROTEIN 1-LIKE"/>
    <property type="match status" value="1"/>
</dbReference>
<evidence type="ECO:0000313" key="3">
    <source>
        <dbReference type="Proteomes" id="UP000007819"/>
    </source>
</evidence>
<dbReference type="OrthoDB" id="6613927at2759"/>
<evidence type="ECO:0000259" key="1">
    <source>
        <dbReference type="Pfam" id="PF05699"/>
    </source>
</evidence>
<dbReference type="GeneID" id="103310621"/>
<protein>
    <recommendedName>
        <fullName evidence="1">HAT C-terminal dimerisation domain-containing protein</fullName>
    </recommendedName>
</protein>
<dbReference type="Pfam" id="PF05699">
    <property type="entry name" value="Dimer_Tnp_hAT"/>
    <property type="match status" value="1"/>
</dbReference>
<name>A0A8R2B9Q1_ACYPI</name>
<keyword evidence="3" id="KW-1185">Reference proteome</keyword>
<dbReference type="SUPFAM" id="SSF53098">
    <property type="entry name" value="Ribonuclease H-like"/>
    <property type="match status" value="1"/>
</dbReference>
<dbReference type="AlphaFoldDB" id="A0A8R2B9Q1"/>
<dbReference type="Proteomes" id="UP000007819">
    <property type="component" value="Chromosome X"/>
</dbReference>